<dbReference type="Proteomes" id="UP000182761">
    <property type="component" value="Unassembled WGS sequence"/>
</dbReference>
<keyword evidence="3" id="KW-1185">Reference proteome</keyword>
<dbReference type="AlphaFoldDB" id="A0A0X3ALY7"/>
<protein>
    <submittedName>
        <fullName evidence="2">Uncharacterized protein</fullName>
    </submittedName>
</protein>
<keyword evidence="1" id="KW-1133">Transmembrane helix</keyword>
<name>A0A0X3ALY7_9FLAO</name>
<organism evidence="2 3">
    <name type="scientific">Apibacter mensalis</name>
    <dbReference type="NCBI Taxonomy" id="1586267"/>
    <lineage>
        <taxon>Bacteria</taxon>
        <taxon>Pseudomonadati</taxon>
        <taxon>Bacteroidota</taxon>
        <taxon>Flavobacteriia</taxon>
        <taxon>Flavobacteriales</taxon>
        <taxon>Weeksellaceae</taxon>
        <taxon>Apibacter</taxon>
    </lineage>
</organism>
<dbReference type="STRING" id="1586267.GCA_001418685_00205"/>
<evidence type="ECO:0000313" key="3">
    <source>
        <dbReference type="Proteomes" id="UP000182761"/>
    </source>
</evidence>
<reference evidence="2 3" key="1">
    <citation type="submission" date="2016-01" db="EMBL/GenBank/DDBJ databases">
        <authorList>
            <person name="McClelland M."/>
            <person name="Jain A."/>
            <person name="Saraogi P."/>
            <person name="Mendelson R."/>
            <person name="Westerman R."/>
            <person name="SanMiguel P."/>
            <person name="Csonka L."/>
        </authorList>
    </citation>
    <scope>NUCLEOTIDE SEQUENCE [LARGE SCALE GENOMIC DNA]</scope>
    <source>
        <strain evidence="2 3">R-53146</strain>
    </source>
</reference>
<evidence type="ECO:0000256" key="1">
    <source>
        <dbReference type="SAM" id="Phobius"/>
    </source>
</evidence>
<sequence>MKYFLNLTLLAFILLIIFNITRINYNYGLTTDPNDKYFYSILFATLGILLIFIMKGLKNLSQTK</sequence>
<gene>
    <name evidence="2" type="ORF">Ga0061079_101204</name>
</gene>
<accession>A0A0X3ALY7</accession>
<keyword evidence="1" id="KW-0812">Transmembrane</keyword>
<feature type="transmembrane region" description="Helical" evidence="1">
    <location>
        <begin position="7"/>
        <end position="25"/>
    </location>
</feature>
<feature type="transmembrane region" description="Helical" evidence="1">
    <location>
        <begin position="37"/>
        <end position="57"/>
    </location>
</feature>
<evidence type="ECO:0000313" key="2">
    <source>
        <dbReference type="EMBL" id="CVK15390.1"/>
    </source>
</evidence>
<keyword evidence="1" id="KW-0472">Membrane</keyword>
<dbReference type="EMBL" id="FCOR01000001">
    <property type="protein sequence ID" value="CVK15390.1"/>
    <property type="molecule type" value="Genomic_DNA"/>
</dbReference>
<proteinExistence type="predicted"/>